<reference evidence="1 2" key="1">
    <citation type="submission" date="2020-08" db="EMBL/GenBank/DDBJ databases">
        <title>Genomic Encyclopedia of Archaeal and Bacterial Type Strains, Phase II (KMG-II): from individual species to whole genera.</title>
        <authorList>
            <person name="Goeker M."/>
        </authorList>
    </citation>
    <scope>NUCLEOTIDE SEQUENCE [LARGE SCALE GENOMIC DNA]</scope>
    <source>
        <strain evidence="1 2">DSM 43850</strain>
    </source>
</reference>
<protein>
    <submittedName>
        <fullName evidence="1">Peptide methionine sulfoxide reductase MsrA</fullName>
    </submittedName>
</protein>
<dbReference type="InterPro" id="IPR036509">
    <property type="entry name" value="Met_Sox_Rdtase_MsrA_sf"/>
</dbReference>
<sequence>MRSRHDYHQQYLSEAKNPHGYCGLGGTGVSCPVGLTPVAE</sequence>
<accession>A0ABR6BQH0</accession>
<dbReference type="RefSeq" id="WP_318296787.1">
    <property type="nucleotide sequence ID" value="NZ_BAAABQ010000022.1"/>
</dbReference>
<evidence type="ECO:0000313" key="1">
    <source>
        <dbReference type="EMBL" id="MBA8929161.1"/>
    </source>
</evidence>
<proteinExistence type="predicted"/>
<dbReference type="Gene3D" id="3.30.1060.10">
    <property type="entry name" value="Peptide methionine sulphoxide reductase MsrA"/>
    <property type="match status" value="1"/>
</dbReference>
<organism evidence="1 2">
    <name type="scientific">Kutzneria viridogrisea</name>
    <dbReference type="NCBI Taxonomy" id="47990"/>
    <lineage>
        <taxon>Bacteria</taxon>
        <taxon>Bacillati</taxon>
        <taxon>Actinomycetota</taxon>
        <taxon>Actinomycetes</taxon>
        <taxon>Pseudonocardiales</taxon>
        <taxon>Pseudonocardiaceae</taxon>
        <taxon>Kutzneria</taxon>
    </lineage>
</organism>
<gene>
    <name evidence="1" type="ORF">BC739_006379</name>
</gene>
<dbReference type="EMBL" id="JACJID010000005">
    <property type="protein sequence ID" value="MBA8929161.1"/>
    <property type="molecule type" value="Genomic_DNA"/>
</dbReference>
<name>A0ABR6BQH0_9PSEU</name>
<dbReference type="Proteomes" id="UP000517916">
    <property type="component" value="Unassembled WGS sequence"/>
</dbReference>
<dbReference type="PROSITE" id="PS51257">
    <property type="entry name" value="PROKAR_LIPOPROTEIN"/>
    <property type="match status" value="1"/>
</dbReference>
<keyword evidence="2" id="KW-1185">Reference proteome</keyword>
<comment type="caution">
    <text evidence="1">The sequence shown here is derived from an EMBL/GenBank/DDBJ whole genome shotgun (WGS) entry which is preliminary data.</text>
</comment>
<evidence type="ECO:0000313" key="2">
    <source>
        <dbReference type="Proteomes" id="UP000517916"/>
    </source>
</evidence>